<proteinExistence type="predicted"/>
<accession>A0A1F7XAS8</accession>
<sequence length="103" mass="11876">MSPVLERETNIKSIVFTKFLRYGKVIIYDFPGKNHSEIAEEHGFGESVDDGGYISPVGDYPYEVIRFNRFTQTCTIQSDRREQRKQTIQIAKNILGEDKVSDN</sequence>
<organism evidence="1 2">
    <name type="scientific">Candidatus Woesebacteria bacterium RBG_16_34_12</name>
    <dbReference type="NCBI Taxonomy" id="1802480"/>
    <lineage>
        <taxon>Bacteria</taxon>
        <taxon>Candidatus Woeseibacteriota</taxon>
    </lineage>
</organism>
<comment type="caution">
    <text evidence="1">The sequence shown here is derived from an EMBL/GenBank/DDBJ whole genome shotgun (WGS) entry which is preliminary data.</text>
</comment>
<evidence type="ECO:0000313" key="2">
    <source>
        <dbReference type="Proteomes" id="UP000177053"/>
    </source>
</evidence>
<gene>
    <name evidence="1" type="ORF">A2Z22_03475</name>
</gene>
<protein>
    <submittedName>
        <fullName evidence="1">Uncharacterized protein</fullName>
    </submittedName>
</protein>
<evidence type="ECO:0000313" key="1">
    <source>
        <dbReference type="EMBL" id="OGM12124.1"/>
    </source>
</evidence>
<reference evidence="1 2" key="1">
    <citation type="journal article" date="2016" name="Nat. Commun.">
        <title>Thousands of microbial genomes shed light on interconnected biogeochemical processes in an aquifer system.</title>
        <authorList>
            <person name="Anantharaman K."/>
            <person name="Brown C.T."/>
            <person name="Hug L.A."/>
            <person name="Sharon I."/>
            <person name="Castelle C.J."/>
            <person name="Probst A.J."/>
            <person name="Thomas B.C."/>
            <person name="Singh A."/>
            <person name="Wilkins M.J."/>
            <person name="Karaoz U."/>
            <person name="Brodie E.L."/>
            <person name="Williams K.H."/>
            <person name="Hubbard S.S."/>
            <person name="Banfield J.F."/>
        </authorList>
    </citation>
    <scope>NUCLEOTIDE SEQUENCE [LARGE SCALE GENOMIC DNA]</scope>
</reference>
<dbReference type="Proteomes" id="UP000177053">
    <property type="component" value="Unassembled WGS sequence"/>
</dbReference>
<dbReference type="AlphaFoldDB" id="A0A1F7XAS8"/>
<dbReference type="EMBL" id="MGFS01000003">
    <property type="protein sequence ID" value="OGM12124.1"/>
    <property type="molecule type" value="Genomic_DNA"/>
</dbReference>
<name>A0A1F7XAS8_9BACT</name>